<reference evidence="2" key="1">
    <citation type="journal article" date="2015" name="Nature">
        <title>Complex archaea that bridge the gap between prokaryotes and eukaryotes.</title>
        <authorList>
            <person name="Spang A."/>
            <person name="Saw J.H."/>
            <person name="Jorgensen S.L."/>
            <person name="Zaremba-Niedzwiedzka K."/>
            <person name="Martijn J."/>
            <person name="Lind A.E."/>
            <person name="van Eijk R."/>
            <person name="Schleper C."/>
            <person name="Guy L."/>
            <person name="Ettema T.J."/>
        </authorList>
    </citation>
    <scope>NUCLEOTIDE SEQUENCE</scope>
</reference>
<accession>A0A0F9R9R9</accession>
<dbReference type="Gene3D" id="3.90.550.10">
    <property type="entry name" value="Spore Coat Polysaccharide Biosynthesis Protein SpsA, Chain A"/>
    <property type="match status" value="1"/>
</dbReference>
<evidence type="ECO:0000313" key="2">
    <source>
        <dbReference type="EMBL" id="KKN21936.1"/>
    </source>
</evidence>
<keyword evidence="1" id="KW-1133">Transmembrane helix</keyword>
<evidence type="ECO:0008006" key="3">
    <source>
        <dbReference type="Google" id="ProtNLM"/>
    </source>
</evidence>
<dbReference type="AlphaFoldDB" id="A0A0F9R9R9"/>
<organism evidence="2">
    <name type="scientific">marine sediment metagenome</name>
    <dbReference type="NCBI Taxonomy" id="412755"/>
    <lineage>
        <taxon>unclassified sequences</taxon>
        <taxon>metagenomes</taxon>
        <taxon>ecological metagenomes</taxon>
    </lineage>
</organism>
<protein>
    <recommendedName>
        <fullName evidence="3">Glycosyltransferase 2-like domain-containing protein</fullName>
    </recommendedName>
</protein>
<dbReference type="SUPFAM" id="SSF53448">
    <property type="entry name" value="Nucleotide-diphospho-sugar transferases"/>
    <property type="match status" value="1"/>
</dbReference>
<feature type="transmembrane region" description="Helical" evidence="1">
    <location>
        <begin position="20"/>
        <end position="41"/>
    </location>
</feature>
<dbReference type="InterPro" id="IPR029044">
    <property type="entry name" value="Nucleotide-diphossugar_trans"/>
</dbReference>
<proteinExistence type="predicted"/>
<gene>
    <name evidence="2" type="ORF">LCGC14_0920310</name>
</gene>
<keyword evidence="1" id="KW-0812">Transmembrane</keyword>
<comment type="caution">
    <text evidence="2">The sequence shown here is derived from an EMBL/GenBank/DDBJ whole genome shotgun (WGS) entry which is preliminary data.</text>
</comment>
<evidence type="ECO:0000256" key="1">
    <source>
        <dbReference type="SAM" id="Phobius"/>
    </source>
</evidence>
<dbReference type="EMBL" id="LAZR01003106">
    <property type="protein sequence ID" value="KKN21936.1"/>
    <property type="molecule type" value="Genomic_DNA"/>
</dbReference>
<name>A0A0F9R9R9_9ZZZZ</name>
<keyword evidence="1" id="KW-0472">Membrane</keyword>
<sequence>MLPYMDLIQNFLNLGDQILNFLNSIYFVLLLFLLIVIYHILLLRLRDKKYIDILKKYKDQEEISINDLKDLPLVSVIVPAWKEGETFRNCLNFIDQLSYPRIKVFINAGGSKETLDIADSFKNNNTCSLFVFTL</sequence>